<dbReference type="SUPFAM" id="SSF55729">
    <property type="entry name" value="Acyl-CoA N-acyltransferases (Nat)"/>
    <property type="match status" value="1"/>
</dbReference>
<dbReference type="PANTHER" id="PTHR31438:SF1">
    <property type="entry name" value="LYSINE N-ACYLTRANSFERASE C17G9.06C-RELATED"/>
    <property type="match status" value="1"/>
</dbReference>
<gene>
    <name evidence="7" type="ORF">AMD02_06955</name>
</gene>
<organism evidence="7">
    <name type="scientific">Halalkalibacterium halodurans</name>
    <name type="common">Bacillus halodurans</name>
    <dbReference type="NCBI Taxonomy" id="86665"/>
    <lineage>
        <taxon>Bacteria</taxon>
        <taxon>Bacillati</taxon>
        <taxon>Bacillota</taxon>
        <taxon>Bacilli</taxon>
        <taxon>Bacillales</taxon>
        <taxon>Bacillaceae</taxon>
        <taxon>Halalkalibacterium (ex Joshi et al. 2022)</taxon>
    </lineage>
</organism>
<dbReference type="PROSITE" id="PS51186">
    <property type="entry name" value="GNAT"/>
    <property type="match status" value="1"/>
</dbReference>
<keyword evidence="4" id="KW-0046">Antibiotic resistance</keyword>
<dbReference type="InterPro" id="IPR019432">
    <property type="entry name" value="Acyltransferase_MbtK/IucB-like"/>
</dbReference>
<dbReference type="SMART" id="SM01006">
    <property type="entry name" value="AlcB"/>
    <property type="match status" value="1"/>
</dbReference>
<evidence type="ECO:0000256" key="5">
    <source>
        <dbReference type="ARBA" id="ARBA00031122"/>
    </source>
</evidence>
<evidence type="ECO:0000256" key="1">
    <source>
        <dbReference type="ARBA" id="ARBA00003818"/>
    </source>
</evidence>
<reference evidence="7" key="1">
    <citation type="submission" date="2015-08" db="EMBL/GenBank/DDBJ databases">
        <title>Complete DNA Sequence of Pseudomonas syringae pv. actinidiae, the Causal Agent of Kiwifruit Canker Disease.</title>
        <authorList>
            <person name="Rikkerink E.H.A."/>
            <person name="Fineran P.C."/>
        </authorList>
    </citation>
    <scope>NUCLEOTIDE SEQUENCE</scope>
    <source>
        <strain evidence="7">DSM 13666</strain>
    </source>
</reference>
<protein>
    <recommendedName>
        <fullName evidence="3">Lysine N-acyltransferase MbtK</fullName>
    </recommendedName>
    <alternativeName>
        <fullName evidence="5">Mycobactin synthase protein K</fullName>
    </alternativeName>
</protein>
<comment type="function">
    <text evidence="1">Acyltransferase required for the direct transfer of medium- to long-chain fatty acyl moieties from a carrier protein (MbtL) on to the epsilon-amino group of lysine residue in the mycobactin core.</text>
</comment>
<keyword evidence="7" id="KW-0808">Transferase</keyword>
<evidence type="ECO:0000256" key="4">
    <source>
        <dbReference type="ARBA" id="ARBA00023251"/>
    </source>
</evidence>
<dbReference type="SMR" id="A0A0M0KJ25"/>
<dbReference type="GO" id="GO:0016410">
    <property type="term" value="F:N-acyltransferase activity"/>
    <property type="evidence" value="ECO:0007669"/>
    <property type="project" value="TreeGrafter"/>
</dbReference>
<dbReference type="PANTHER" id="PTHR31438">
    <property type="entry name" value="LYSINE N-ACYLTRANSFERASE C17G9.06C-RELATED"/>
    <property type="match status" value="1"/>
</dbReference>
<dbReference type="Pfam" id="PF13523">
    <property type="entry name" value="Acetyltransf_8"/>
    <property type="match status" value="1"/>
</dbReference>
<dbReference type="OMA" id="GDVGMHF"/>
<evidence type="ECO:0000259" key="6">
    <source>
        <dbReference type="PROSITE" id="PS51186"/>
    </source>
</evidence>
<dbReference type="PATRIC" id="fig|136160.3.peg.1707"/>
<dbReference type="InterPro" id="IPR000182">
    <property type="entry name" value="GNAT_dom"/>
</dbReference>
<evidence type="ECO:0000313" key="7">
    <source>
        <dbReference type="EMBL" id="KOO38627.1"/>
    </source>
</evidence>
<dbReference type="RefSeq" id="WP_010898772.1">
    <property type="nucleotide sequence ID" value="NZ_CP040441.1"/>
</dbReference>
<dbReference type="GO" id="GO:0019290">
    <property type="term" value="P:siderophore biosynthetic process"/>
    <property type="evidence" value="ECO:0007669"/>
    <property type="project" value="InterPro"/>
</dbReference>
<accession>A0A0M0KJ25</accession>
<evidence type="ECO:0000256" key="3">
    <source>
        <dbReference type="ARBA" id="ARBA00020586"/>
    </source>
</evidence>
<feature type="domain" description="N-acetyltransferase" evidence="6">
    <location>
        <begin position="21"/>
        <end position="183"/>
    </location>
</feature>
<sequence>MKCNDKLAPFEVFDHVVNKKLSFRHVTMDDVDMLHSWMHEEHVIPYWKLNIPLVDYKKHLQTFLNDDHQTLMVGAINGVPMSYWESYWVKEDIIANYYPFEEHDQGIHLLIGPQEYLGQGLIYPLLLAIMQQKFQEPDTNTIVAEPDRRNKKMIHVFKKCGFQPVKEVELPDKIGLLMKCEQNVFEKRWSDWKMNKF</sequence>
<dbReference type="InterPro" id="IPR016181">
    <property type="entry name" value="Acyl_CoA_acyltransferase"/>
</dbReference>
<dbReference type="EMBL" id="LILD01000001">
    <property type="protein sequence ID" value="KOO38627.1"/>
    <property type="molecule type" value="Genomic_DNA"/>
</dbReference>
<comment type="caution">
    <text evidence="7">The sequence shown here is derived from an EMBL/GenBank/DDBJ whole genome shotgun (WGS) entry which is preliminary data.</text>
</comment>
<dbReference type="Gene3D" id="3.40.630.30">
    <property type="match status" value="1"/>
</dbReference>
<name>A0A0M0KJ25_ALKHA</name>
<dbReference type="AlphaFoldDB" id="A0A0M0KJ25"/>
<comment type="pathway">
    <text evidence="2">Siderophore biosynthesis.</text>
</comment>
<evidence type="ECO:0000256" key="2">
    <source>
        <dbReference type="ARBA" id="ARBA00004924"/>
    </source>
</evidence>
<dbReference type="GO" id="GO:0046677">
    <property type="term" value="P:response to antibiotic"/>
    <property type="evidence" value="ECO:0007669"/>
    <property type="project" value="UniProtKB-KW"/>
</dbReference>
<proteinExistence type="predicted"/>
<dbReference type="GeneID" id="87598132"/>